<dbReference type="Gene3D" id="3.20.20.80">
    <property type="entry name" value="Glycosidases"/>
    <property type="match status" value="1"/>
</dbReference>
<reference evidence="6 7" key="1">
    <citation type="submission" date="2016-06" db="EMBL/GenBank/DDBJ databases">
        <authorList>
            <person name="Kjaerup R.B."/>
            <person name="Dalgaard T.S."/>
            <person name="Juul-Madsen H.R."/>
        </authorList>
    </citation>
    <scope>NUCLEOTIDE SEQUENCE [LARGE SCALE GENOMIC DNA]</scope>
    <source>
        <strain evidence="6 7">Pb300</strain>
    </source>
</reference>
<comment type="caution">
    <text evidence="6">The sequence shown here is derived from an EMBL/GenBank/DDBJ whole genome shotgun (WGS) entry which is preliminary data.</text>
</comment>
<comment type="similarity">
    <text evidence="2">Belongs to the glycosyl hydrolase 17 family.</text>
</comment>
<sequence>MKTGIFTIATLSLLGATSARPQPYRVQNERRAAPTNYVTVNVPKVLVWMDRDGKPFSTQTITMVSTTYGVPQETAQSSLNSDHDFNEKSQLPDPDSDPSAPYLAAADVKDDQPYAANANDPRSVNSASKNPPQPQPSKATANRVPSSSQDTYKTAQPPSNHPLKNGLGMSYSPYLGDGGCKSEEEVDQDISKMGSYNVIRFYGVDCEQVPKIMSAAKKHNKKVFAGVFDINNLDKDLETLIDGAKSSWSSIVTVSIGNELVNGGKASVASVVQAVDKARSTLRQAGYTGPVVTVDTFGALINNPELCWASDYCAANCHAFFNPNTDASAAGEFVKNQAKLVSVAAGGNKKTVITESGWPKAGKANGKAVPSRENQRKAIQSLMNAFGNDDEAGLILFSAFDDPWKKDNEYSFGTEKFWGIL</sequence>
<dbReference type="GO" id="GO:0009986">
    <property type="term" value="C:cell surface"/>
    <property type="evidence" value="ECO:0007669"/>
    <property type="project" value="TreeGrafter"/>
</dbReference>
<dbReference type="VEuPathDB" id="FungiDB:PADG_04922"/>
<comment type="subcellular location">
    <subcellularLocation>
        <location evidence="1">Cell envelope</location>
    </subcellularLocation>
</comment>
<keyword evidence="5" id="KW-0732">Signal</keyword>
<gene>
    <name evidence="6" type="ORF">ACO22_01813</name>
</gene>
<dbReference type="InterPro" id="IPR017853">
    <property type="entry name" value="GH"/>
</dbReference>
<dbReference type="VEuPathDB" id="FungiDB:PABG_04527"/>
<accession>A0A1D2JKH6</accession>
<dbReference type="GO" id="GO:0005576">
    <property type="term" value="C:extracellular region"/>
    <property type="evidence" value="ECO:0007669"/>
    <property type="project" value="TreeGrafter"/>
</dbReference>
<dbReference type="PANTHER" id="PTHR16631">
    <property type="entry name" value="GLUCAN 1,3-BETA-GLUCOSIDASE"/>
    <property type="match status" value="1"/>
</dbReference>
<dbReference type="PANTHER" id="PTHR16631:SF14">
    <property type="entry name" value="FAMILY 17 GLUCOSIDASE SCW10-RELATED"/>
    <property type="match status" value="1"/>
</dbReference>
<dbReference type="GO" id="GO:0042973">
    <property type="term" value="F:glucan endo-1,3-beta-D-glucosidase activity"/>
    <property type="evidence" value="ECO:0007669"/>
    <property type="project" value="TreeGrafter"/>
</dbReference>
<proteinExistence type="inferred from homology"/>
<evidence type="ECO:0000256" key="1">
    <source>
        <dbReference type="ARBA" id="ARBA00004196"/>
    </source>
</evidence>
<dbReference type="EMBL" id="LZYO01000049">
    <property type="protein sequence ID" value="ODH39669.1"/>
    <property type="molecule type" value="Genomic_DNA"/>
</dbReference>
<dbReference type="SUPFAM" id="SSF51445">
    <property type="entry name" value="(Trans)glycosidases"/>
    <property type="match status" value="1"/>
</dbReference>
<feature type="region of interest" description="Disordered" evidence="4">
    <location>
        <begin position="76"/>
        <end position="168"/>
    </location>
</feature>
<feature type="signal peptide" evidence="5">
    <location>
        <begin position="1"/>
        <end position="19"/>
    </location>
</feature>
<dbReference type="Proteomes" id="UP000242814">
    <property type="component" value="Unassembled WGS sequence"/>
</dbReference>
<organism evidence="6 7">
    <name type="scientific">Paracoccidioides brasiliensis</name>
    <dbReference type="NCBI Taxonomy" id="121759"/>
    <lineage>
        <taxon>Eukaryota</taxon>
        <taxon>Fungi</taxon>
        <taxon>Dikarya</taxon>
        <taxon>Ascomycota</taxon>
        <taxon>Pezizomycotina</taxon>
        <taxon>Eurotiomycetes</taxon>
        <taxon>Eurotiomycetidae</taxon>
        <taxon>Onygenales</taxon>
        <taxon>Ajellomycetaceae</taxon>
        <taxon>Paracoccidioides</taxon>
    </lineage>
</organism>
<dbReference type="GO" id="GO:0009277">
    <property type="term" value="C:fungal-type cell wall"/>
    <property type="evidence" value="ECO:0007669"/>
    <property type="project" value="TreeGrafter"/>
</dbReference>
<evidence type="ECO:0008006" key="8">
    <source>
        <dbReference type="Google" id="ProtNLM"/>
    </source>
</evidence>
<dbReference type="InterPro" id="IPR050732">
    <property type="entry name" value="Beta-glucan_modifiers"/>
</dbReference>
<dbReference type="GO" id="GO:0071555">
    <property type="term" value="P:cell wall organization"/>
    <property type="evidence" value="ECO:0007669"/>
    <property type="project" value="TreeGrafter"/>
</dbReference>
<evidence type="ECO:0000256" key="3">
    <source>
        <dbReference type="ARBA" id="ARBA00022801"/>
    </source>
</evidence>
<evidence type="ECO:0000256" key="4">
    <source>
        <dbReference type="SAM" id="MobiDB-lite"/>
    </source>
</evidence>
<evidence type="ECO:0000256" key="5">
    <source>
        <dbReference type="SAM" id="SignalP"/>
    </source>
</evidence>
<evidence type="ECO:0000313" key="7">
    <source>
        <dbReference type="Proteomes" id="UP000242814"/>
    </source>
</evidence>
<protein>
    <recommendedName>
        <fullName evidence="8">Cell wall glucanase</fullName>
    </recommendedName>
</protein>
<feature type="compositionally biased region" description="Polar residues" evidence="4">
    <location>
        <begin position="120"/>
        <end position="158"/>
    </location>
</feature>
<evidence type="ECO:0000313" key="6">
    <source>
        <dbReference type="EMBL" id="ODH39669.1"/>
    </source>
</evidence>
<dbReference type="AlphaFoldDB" id="A0A1D2JKH6"/>
<keyword evidence="3" id="KW-0378">Hydrolase</keyword>
<name>A0A1D2JKH6_PARBR</name>
<evidence type="ECO:0000256" key="2">
    <source>
        <dbReference type="ARBA" id="ARBA00008773"/>
    </source>
</evidence>
<feature type="chain" id="PRO_5008902500" description="Cell wall glucanase" evidence="5">
    <location>
        <begin position="20"/>
        <end position="421"/>
    </location>
</feature>